<feature type="chain" id="PRO_5032611286" description="Carboxypeptidase regulatory-like domain-containing protein" evidence="1">
    <location>
        <begin position="20"/>
        <end position="246"/>
    </location>
</feature>
<dbReference type="SUPFAM" id="SSF49464">
    <property type="entry name" value="Carboxypeptidase regulatory domain-like"/>
    <property type="match status" value="1"/>
</dbReference>
<dbReference type="InterPro" id="IPR008969">
    <property type="entry name" value="CarboxyPept-like_regulatory"/>
</dbReference>
<reference evidence="2 3" key="1">
    <citation type="submission" date="2020-08" db="EMBL/GenBank/DDBJ databases">
        <title>Genomic Encyclopedia of Type Strains, Phase IV (KMG-IV): sequencing the most valuable type-strain genomes for metagenomic binning, comparative biology and taxonomic classification.</title>
        <authorList>
            <person name="Goeker M."/>
        </authorList>
    </citation>
    <scope>NUCLEOTIDE SEQUENCE [LARGE SCALE GENOMIC DNA]</scope>
    <source>
        <strain evidence="2 3">DSM 21458</strain>
    </source>
</reference>
<proteinExistence type="predicted"/>
<protein>
    <recommendedName>
        <fullName evidence="4">Carboxypeptidase regulatory-like domain-containing protein</fullName>
    </recommendedName>
</protein>
<evidence type="ECO:0008006" key="4">
    <source>
        <dbReference type="Google" id="ProtNLM"/>
    </source>
</evidence>
<comment type="caution">
    <text evidence="2">The sequence shown here is derived from an EMBL/GenBank/DDBJ whole genome shotgun (WGS) entry which is preliminary data.</text>
</comment>
<dbReference type="RefSeq" id="WP_183984969.1">
    <property type="nucleotide sequence ID" value="NZ_JACHHG010000003.1"/>
</dbReference>
<dbReference type="EMBL" id="JACHHG010000003">
    <property type="protein sequence ID" value="MBB6097479.1"/>
    <property type="molecule type" value="Genomic_DNA"/>
</dbReference>
<sequence>MKRRLLLALLSTLPLALSAATEKPRPWVLSGRVVNTEGKPVAGARILLDSTLLYNSNTFVRTGRDGRYRIDIPRMYASPWHAYAEMETTYHGRRYRFDLHPENPDDFVGQTGAIRNFRWTLTGEKTGRLYGRYGGSLYIDPEVMSNIDRSDVEVTLTPDGPLIDGSKGQVLRRRVGSGGGEFHEVPDLPIGRYKITARLVSANRPLVLKLRSGGNYVRELTIDFEPEGGAPSHCKNCVQLLMNYPQ</sequence>
<evidence type="ECO:0000313" key="2">
    <source>
        <dbReference type="EMBL" id="MBB6097479.1"/>
    </source>
</evidence>
<name>A0A841HZ37_9DEIO</name>
<dbReference type="Proteomes" id="UP000569951">
    <property type="component" value="Unassembled WGS sequence"/>
</dbReference>
<organism evidence="2 3">
    <name type="scientific">Deinobacterium chartae</name>
    <dbReference type="NCBI Taxonomy" id="521158"/>
    <lineage>
        <taxon>Bacteria</taxon>
        <taxon>Thermotogati</taxon>
        <taxon>Deinococcota</taxon>
        <taxon>Deinococci</taxon>
        <taxon>Deinococcales</taxon>
        <taxon>Deinococcaceae</taxon>
        <taxon>Deinobacterium</taxon>
    </lineage>
</organism>
<gene>
    <name evidence="2" type="ORF">HNR42_000896</name>
</gene>
<evidence type="ECO:0000313" key="3">
    <source>
        <dbReference type="Proteomes" id="UP000569951"/>
    </source>
</evidence>
<feature type="signal peptide" evidence="1">
    <location>
        <begin position="1"/>
        <end position="19"/>
    </location>
</feature>
<keyword evidence="3" id="KW-1185">Reference proteome</keyword>
<dbReference type="AlphaFoldDB" id="A0A841HZ37"/>
<evidence type="ECO:0000256" key="1">
    <source>
        <dbReference type="SAM" id="SignalP"/>
    </source>
</evidence>
<accession>A0A841HZ37</accession>
<keyword evidence="1" id="KW-0732">Signal</keyword>